<reference evidence="1" key="1">
    <citation type="submission" date="2019-09" db="EMBL/GenBank/DDBJ databases">
        <authorList>
            <person name="Rodrigo-Torres L."/>
            <person name="Arahal R. D."/>
            <person name="Lucena T."/>
        </authorList>
    </citation>
    <scope>NUCLEOTIDE SEQUENCE</scope>
    <source>
        <strain evidence="1">ISS653</strain>
    </source>
</reference>
<keyword evidence="1" id="KW-0328">Glycosyltransferase</keyword>
<evidence type="ECO:0000313" key="1">
    <source>
        <dbReference type="EMBL" id="VVV01316.1"/>
    </source>
</evidence>
<keyword evidence="1" id="KW-0808">Transferase</keyword>
<dbReference type="Proteomes" id="UP000356253">
    <property type="component" value="Unassembled WGS sequence"/>
</dbReference>
<organism evidence="1 2">
    <name type="scientific">Mesonia oceanica</name>
    <dbReference type="NCBI Taxonomy" id="2687242"/>
    <lineage>
        <taxon>Bacteria</taxon>
        <taxon>Pseudomonadati</taxon>
        <taxon>Bacteroidota</taxon>
        <taxon>Flavobacteriia</taxon>
        <taxon>Flavobacteriales</taxon>
        <taxon>Flavobacteriaceae</taxon>
        <taxon>Mesonia</taxon>
    </lineage>
</organism>
<accession>A0AC61Y9X4</accession>
<comment type="caution">
    <text evidence="1">The sequence shown here is derived from an EMBL/GenBank/DDBJ whole genome shotgun (WGS) entry which is preliminary data.</text>
</comment>
<name>A0AC61Y9X4_9FLAO</name>
<sequence length="377" mass="42894">MKISLLHPFSAEAIGIKESDLYYSHSKSQELALQKLQNDGYNIYIDYFTQRYFPYKKKIKNLTKRFWPVTYPLIKKGAWRKQYSKFHEIAPVSDVTIINMSGHGSGYTFAYAKKLKAKSKPYVAMIGGVNMSLKGVALEYYKNANHILVHTLSQKKQLQKDSEFAKLDIRVLPLGIDTSLFKAKLTSDTNSGQLYQLLYVGRISRLKRIEIAIETVCFLKDRGLNVQLDIIGFNSDTNYKLELIEIIHSLEIEKNVNFLGSKKQKDLVEHYQQADLLLLPSEHESFGMVMVEAMACGTGVIAIKGSVGPEEVICNGENGYVCKKECYAQKIFDLIQNVSELKSMKEKAAETAKKYYSIEATYKVLKKSVEDALKQKQ</sequence>
<proteinExistence type="predicted"/>
<protein>
    <submittedName>
        <fullName evidence="1">D-inositol 3-phosphate glycosyltransferase</fullName>
        <ecNumber evidence="1">2.4.1.250</ecNumber>
    </submittedName>
</protein>
<gene>
    <name evidence="1" type="primary">mshA_3</name>
    <name evidence="1" type="ORF">FVB9532_02606</name>
</gene>
<keyword evidence="2" id="KW-1185">Reference proteome</keyword>
<dbReference type="EC" id="2.4.1.250" evidence="1"/>
<dbReference type="EMBL" id="CABVMM010000010">
    <property type="protein sequence ID" value="VVV01316.1"/>
    <property type="molecule type" value="Genomic_DNA"/>
</dbReference>
<evidence type="ECO:0000313" key="2">
    <source>
        <dbReference type="Proteomes" id="UP000356253"/>
    </source>
</evidence>